<feature type="region of interest" description="Disordered" evidence="1">
    <location>
        <begin position="125"/>
        <end position="149"/>
    </location>
</feature>
<gene>
    <name evidence="2" type="ORF">AB5J56_19090</name>
</gene>
<dbReference type="RefSeq" id="WP_369233936.1">
    <property type="nucleotide sequence ID" value="NZ_CP163435.1"/>
</dbReference>
<protein>
    <submittedName>
        <fullName evidence="2">DUF4913 domain-containing protein</fullName>
    </submittedName>
</protein>
<evidence type="ECO:0000313" key="2">
    <source>
        <dbReference type="EMBL" id="XDQ26683.1"/>
    </source>
</evidence>
<organism evidence="2">
    <name type="scientific">Streptomyces sp. R21</name>
    <dbReference type="NCBI Taxonomy" id="3238627"/>
    <lineage>
        <taxon>Bacteria</taxon>
        <taxon>Bacillati</taxon>
        <taxon>Actinomycetota</taxon>
        <taxon>Actinomycetes</taxon>
        <taxon>Kitasatosporales</taxon>
        <taxon>Streptomycetaceae</taxon>
        <taxon>Streptomyces</taxon>
    </lineage>
</organism>
<reference evidence="2" key="1">
    <citation type="submission" date="2024-07" db="EMBL/GenBank/DDBJ databases">
        <authorList>
            <person name="Yu S.T."/>
        </authorList>
    </citation>
    <scope>NUCLEOTIDE SEQUENCE</scope>
    <source>
        <strain evidence="2">R21</strain>
    </source>
</reference>
<proteinExistence type="predicted"/>
<dbReference type="InterPro" id="IPR032584">
    <property type="entry name" value="DUF4913"/>
</dbReference>
<name>A0AB39P786_9ACTN</name>
<accession>A0AB39P786</accession>
<dbReference type="EMBL" id="CP163435">
    <property type="protein sequence ID" value="XDQ26683.1"/>
    <property type="molecule type" value="Genomic_DNA"/>
</dbReference>
<dbReference type="Pfam" id="PF16259">
    <property type="entry name" value="DUF4913"/>
    <property type="match status" value="1"/>
</dbReference>
<evidence type="ECO:0000256" key="1">
    <source>
        <dbReference type="SAM" id="MobiDB-lite"/>
    </source>
</evidence>
<sequence>MTTTEPQPEESAAPPFILYLDGEEYIDEMGRLALWVSDLLLPVYGREVTSQQPWCPRWWEHLEAVARLHALWLAWQELTDPAAGATGPSVWHRDHLAPVLGELRSPTGPFAGCKEGSHRVKAVPKAEPYVAPGAGGGQKEPDPYETSLW</sequence>
<dbReference type="AlphaFoldDB" id="A0AB39P786"/>